<dbReference type="EMBL" id="DS480402">
    <property type="protein sequence ID" value="EDO17560.1"/>
    <property type="molecule type" value="Genomic_DNA"/>
</dbReference>
<dbReference type="AlphaFoldDB" id="A7TJL7"/>
<dbReference type="KEGG" id="vpo:Kpol_534p41"/>
<gene>
    <name evidence="4" type="ORF">Kpol_534p41</name>
</gene>
<evidence type="ECO:0000256" key="1">
    <source>
        <dbReference type="SAM" id="MobiDB-lite"/>
    </source>
</evidence>
<feature type="transmembrane region" description="Helical" evidence="2">
    <location>
        <begin position="339"/>
        <end position="360"/>
    </location>
</feature>
<sequence length="368" mass="40758">MSTKYVQTSRVDDVIYQYFRTLYILTLLLIIILLYRKHEFTSHLKRTIGSTSSGGSSTSASNSSISSNSSSSSRHSSPRKNPVPKPPAPGQIPPPVEKSSPVKHHHHHHIHSSRPSSQSNETHVTHHKDPIHKAPIHKPPAVPEPAQRKSMIPEPVQNKPSIPEPVQNKSMIPEPVQRKPMIPEPVQNKTSIPEAVQVQSIFPENVTKQSAVTPSINDHGHDHKEPHTHHAQEVHHKDKLDQVEIQEHNEATKKVDGEETPEKKSNGSYFSEVVSGLKQFAIGLGVTMRSKSELIMTELNNPIVVWNLLFGTGTIAVLLTGSLNRQIRAIKGNSDNLALTTATAVTAAVSLNILLSTKYYSTFDEKRQ</sequence>
<feature type="compositionally biased region" description="Basic and acidic residues" evidence="1">
    <location>
        <begin position="123"/>
        <end position="132"/>
    </location>
</feature>
<accession>A7TJL7</accession>
<dbReference type="InterPro" id="IPR039453">
    <property type="entry name" value="OM14_C"/>
</dbReference>
<keyword evidence="2" id="KW-0812">Transmembrane</keyword>
<evidence type="ECO:0000256" key="2">
    <source>
        <dbReference type="SAM" id="Phobius"/>
    </source>
</evidence>
<keyword evidence="2" id="KW-0472">Membrane</keyword>
<feature type="compositionally biased region" description="Basic residues" evidence="1">
    <location>
        <begin position="101"/>
        <end position="112"/>
    </location>
</feature>
<feature type="compositionally biased region" description="Low complexity" evidence="1">
    <location>
        <begin position="47"/>
        <end position="75"/>
    </location>
</feature>
<dbReference type="InParanoid" id="A7TJL7"/>
<dbReference type="HOGENOM" id="CLU_752720_0_0_1"/>
<dbReference type="Proteomes" id="UP000000267">
    <property type="component" value="Unassembled WGS sequence"/>
</dbReference>
<dbReference type="RefSeq" id="XP_001645418.1">
    <property type="nucleotide sequence ID" value="XM_001645368.1"/>
</dbReference>
<dbReference type="OrthoDB" id="4034431at2759"/>
<protein>
    <recommendedName>
        <fullName evidence="3">Mitochondrial outer membrane protein OM14 C-terminal domain-containing protein</fullName>
    </recommendedName>
</protein>
<evidence type="ECO:0000259" key="3">
    <source>
        <dbReference type="Pfam" id="PF17304"/>
    </source>
</evidence>
<proteinExistence type="predicted"/>
<reference evidence="4 5" key="1">
    <citation type="journal article" date="2007" name="Proc. Natl. Acad. Sci. U.S.A.">
        <title>Independent sorting-out of thousands of duplicated gene pairs in two yeast species descended from a whole-genome duplication.</title>
        <authorList>
            <person name="Scannell D.R."/>
            <person name="Frank A.C."/>
            <person name="Conant G.C."/>
            <person name="Byrne K.P."/>
            <person name="Woolfit M."/>
            <person name="Wolfe K.H."/>
        </authorList>
    </citation>
    <scope>NUCLEOTIDE SEQUENCE [LARGE SCALE GENOMIC DNA]</scope>
    <source>
        <strain evidence="5">ATCC 22028 / DSM 70294 / BCRC 21397 / CBS 2163 / NBRC 10782 / NRRL Y-8283 / UCD 57-17</strain>
    </source>
</reference>
<dbReference type="GeneID" id="5545785"/>
<feature type="transmembrane region" description="Helical" evidence="2">
    <location>
        <begin position="299"/>
        <end position="319"/>
    </location>
</feature>
<evidence type="ECO:0000313" key="4">
    <source>
        <dbReference type="EMBL" id="EDO17560.1"/>
    </source>
</evidence>
<dbReference type="Pfam" id="PF17304">
    <property type="entry name" value="OM14_C"/>
    <property type="match status" value="1"/>
</dbReference>
<feature type="region of interest" description="Disordered" evidence="1">
    <location>
        <begin position="47"/>
        <end position="170"/>
    </location>
</feature>
<keyword evidence="2" id="KW-1133">Transmembrane helix</keyword>
<name>A7TJL7_VANPO</name>
<evidence type="ECO:0000313" key="5">
    <source>
        <dbReference type="Proteomes" id="UP000000267"/>
    </source>
</evidence>
<dbReference type="STRING" id="436907.A7TJL7"/>
<feature type="compositionally biased region" description="Pro residues" evidence="1">
    <location>
        <begin position="81"/>
        <end position="96"/>
    </location>
</feature>
<keyword evidence="5" id="KW-1185">Reference proteome</keyword>
<feature type="transmembrane region" description="Helical" evidence="2">
    <location>
        <begin position="15"/>
        <end position="35"/>
    </location>
</feature>
<feature type="domain" description="Mitochondrial outer membrane protein OM14 C-terminal" evidence="3">
    <location>
        <begin position="297"/>
        <end position="366"/>
    </location>
</feature>
<organism evidence="5">
    <name type="scientific">Vanderwaltozyma polyspora (strain ATCC 22028 / DSM 70294 / BCRC 21397 / CBS 2163 / NBRC 10782 / NRRL Y-8283 / UCD 57-17)</name>
    <name type="common">Kluyveromyces polysporus</name>
    <dbReference type="NCBI Taxonomy" id="436907"/>
    <lineage>
        <taxon>Eukaryota</taxon>
        <taxon>Fungi</taxon>
        <taxon>Dikarya</taxon>
        <taxon>Ascomycota</taxon>
        <taxon>Saccharomycotina</taxon>
        <taxon>Saccharomycetes</taxon>
        <taxon>Saccharomycetales</taxon>
        <taxon>Saccharomycetaceae</taxon>
        <taxon>Vanderwaltozyma</taxon>
    </lineage>
</organism>